<sequence>MAQGATKGLSAKKTGTSGRHAQKAAANPKKGQRHIAPKKPTLLKQAAMKRDLTAKINKSIETQMVQAASSGKLTIMKNVGAESASSKGKAKA</sequence>
<dbReference type="OrthoDB" id="5239630at2759"/>
<evidence type="ECO:0000313" key="3">
    <source>
        <dbReference type="EMBL" id="KAF5382523.1"/>
    </source>
</evidence>
<organism evidence="3 4">
    <name type="scientific">Tricholomella constricta</name>
    <dbReference type="NCBI Taxonomy" id="117010"/>
    <lineage>
        <taxon>Eukaryota</taxon>
        <taxon>Fungi</taxon>
        <taxon>Dikarya</taxon>
        <taxon>Basidiomycota</taxon>
        <taxon>Agaricomycotina</taxon>
        <taxon>Agaricomycetes</taxon>
        <taxon>Agaricomycetidae</taxon>
        <taxon>Agaricales</taxon>
        <taxon>Tricholomatineae</taxon>
        <taxon>Lyophyllaceae</taxon>
        <taxon>Tricholomella</taxon>
    </lineage>
</organism>
<dbReference type="Pfam" id="PF09495">
    <property type="entry name" value="DUF2462"/>
    <property type="match status" value="1"/>
</dbReference>
<gene>
    <name evidence="3" type="ORF">D9615_002951</name>
</gene>
<dbReference type="InterPro" id="IPR019034">
    <property type="entry name" value="UPF0390"/>
</dbReference>
<dbReference type="EMBL" id="JAACJP010000008">
    <property type="protein sequence ID" value="KAF5382523.1"/>
    <property type="molecule type" value="Genomic_DNA"/>
</dbReference>
<comment type="caution">
    <text evidence="3">The sequence shown here is derived from an EMBL/GenBank/DDBJ whole genome shotgun (WGS) entry which is preliminary data.</text>
</comment>
<evidence type="ECO:0000313" key="4">
    <source>
        <dbReference type="Proteomes" id="UP000565441"/>
    </source>
</evidence>
<name>A0A8H5M6E0_9AGAR</name>
<protein>
    <submittedName>
        <fullName evidence="3">Uncharacterized protein</fullName>
    </submittedName>
</protein>
<comment type="similarity">
    <text evidence="1">Belongs to the UPF0390 family.</text>
</comment>
<evidence type="ECO:0000256" key="1">
    <source>
        <dbReference type="ARBA" id="ARBA00006802"/>
    </source>
</evidence>
<evidence type="ECO:0000256" key="2">
    <source>
        <dbReference type="SAM" id="MobiDB-lite"/>
    </source>
</evidence>
<proteinExistence type="inferred from homology"/>
<dbReference type="PANTHER" id="PTHR16967:SF1">
    <property type="entry name" value="LEYDIG CELL TUMOR 10 KDA PROTEIN HOMOLOG"/>
    <property type="match status" value="1"/>
</dbReference>
<keyword evidence="4" id="KW-1185">Reference proteome</keyword>
<feature type="region of interest" description="Disordered" evidence="2">
    <location>
        <begin position="1"/>
        <end position="44"/>
    </location>
</feature>
<dbReference type="AlphaFoldDB" id="A0A8H5M6E0"/>
<accession>A0A8H5M6E0</accession>
<reference evidence="3 4" key="1">
    <citation type="journal article" date="2020" name="ISME J.">
        <title>Uncovering the hidden diversity of litter-decomposition mechanisms in mushroom-forming fungi.</title>
        <authorList>
            <person name="Floudas D."/>
            <person name="Bentzer J."/>
            <person name="Ahren D."/>
            <person name="Johansson T."/>
            <person name="Persson P."/>
            <person name="Tunlid A."/>
        </authorList>
    </citation>
    <scope>NUCLEOTIDE SEQUENCE [LARGE SCALE GENOMIC DNA]</scope>
    <source>
        <strain evidence="3 4">CBS 661.87</strain>
    </source>
</reference>
<dbReference type="Proteomes" id="UP000565441">
    <property type="component" value="Unassembled WGS sequence"/>
</dbReference>
<dbReference type="PANTHER" id="PTHR16967">
    <property type="entry name" value="LEYDIG CELL TUMOR 10 KDA PROTEIN HOMOLOG"/>
    <property type="match status" value="1"/>
</dbReference>